<keyword evidence="4" id="KW-1185">Reference proteome</keyword>
<dbReference type="Proteomes" id="UP000324748">
    <property type="component" value="Unassembled WGS sequence"/>
</dbReference>
<organism evidence="2 4">
    <name type="scientific">Puccinia graminis f. sp. tritici</name>
    <dbReference type="NCBI Taxonomy" id="56615"/>
    <lineage>
        <taxon>Eukaryota</taxon>
        <taxon>Fungi</taxon>
        <taxon>Dikarya</taxon>
        <taxon>Basidiomycota</taxon>
        <taxon>Pucciniomycotina</taxon>
        <taxon>Pucciniomycetes</taxon>
        <taxon>Pucciniales</taxon>
        <taxon>Pucciniaceae</taxon>
        <taxon>Puccinia</taxon>
    </lineage>
</organism>
<evidence type="ECO:0000313" key="3">
    <source>
        <dbReference type="EMBL" id="KAA1126376.1"/>
    </source>
</evidence>
<dbReference type="EMBL" id="VSWC01000040">
    <property type="protein sequence ID" value="KAA1106437.1"/>
    <property type="molecule type" value="Genomic_DNA"/>
</dbReference>
<sequence>MARHVPLGPAATSRADHRSATGSRPRTCGKNLEIAQPGSGHRSKGPIAVAALFLLSKDEGYIISRVYSQLRRANEAYMPGGPNGPKAGLHIPLDVASAHPTIRPPTQQKPNPVASRLYHIYSSPSPA</sequence>
<reference evidence="4 5" key="1">
    <citation type="submission" date="2019-05" db="EMBL/GenBank/DDBJ databases">
        <title>Emergence of the Ug99 lineage of the wheat stem rust pathogen through somatic hybridization.</title>
        <authorList>
            <person name="Li F."/>
            <person name="Upadhyaya N.M."/>
            <person name="Sperschneider J."/>
            <person name="Matny O."/>
            <person name="Nguyen-Phuc H."/>
            <person name="Mago R."/>
            <person name="Raley C."/>
            <person name="Miller M.E."/>
            <person name="Silverstein K.A.T."/>
            <person name="Henningsen E."/>
            <person name="Hirsch C.D."/>
            <person name="Visser B."/>
            <person name="Pretorius Z.A."/>
            <person name="Steffenson B.J."/>
            <person name="Schwessinger B."/>
            <person name="Dodds P.N."/>
            <person name="Figueroa M."/>
        </authorList>
    </citation>
    <scope>NUCLEOTIDE SEQUENCE [LARGE SCALE GENOMIC DNA]</scope>
    <source>
        <strain evidence="2">21-0</strain>
        <strain evidence="3 5">Ug99</strain>
    </source>
</reference>
<comment type="caution">
    <text evidence="2">The sequence shown here is derived from an EMBL/GenBank/DDBJ whole genome shotgun (WGS) entry which is preliminary data.</text>
</comment>
<evidence type="ECO:0000313" key="4">
    <source>
        <dbReference type="Proteomes" id="UP000324748"/>
    </source>
</evidence>
<evidence type="ECO:0000256" key="1">
    <source>
        <dbReference type="SAM" id="MobiDB-lite"/>
    </source>
</evidence>
<dbReference type="Proteomes" id="UP000325313">
    <property type="component" value="Unassembled WGS sequence"/>
</dbReference>
<dbReference type="EMBL" id="VDEP01000172">
    <property type="protein sequence ID" value="KAA1126376.1"/>
    <property type="molecule type" value="Genomic_DNA"/>
</dbReference>
<protein>
    <submittedName>
        <fullName evidence="2">Uncharacterized protein</fullName>
    </submittedName>
</protein>
<evidence type="ECO:0000313" key="2">
    <source>
        <dbReference type="EMBL" id="KAA1106437.1"/>
    </source>
</evidence>
<name>A0A5B0Q016_PUCGR</name>
<proteinExistence type="predicted"/>
<gene>
    <name evidence="2" type="ORF">PGT21_034917</name>
    <name evidence="3" type="ORF">PGTUg99_029888</name>
</gene>
<feature type="region of interest" description="Disordered" evidence="1">
    <location>
        <begin position="1"/>
        <end position="42"/>
    </location>
</feature>
<evidence type="ECO:0000313" key="5">
    <source>
        <dbReference type="Proteomes" id="UP000325313"/>
    </source>
</evidence>
<accession>A0A5B0Q016</accession>
<dbReference type="AlphaFoldDB" id="A0A5B0Q016"/>